<dbReference type="PANTHER" id="PTHR21666:SF270">
    <property type="entry name" value="MUREIN HYDROLASE ACTIVATOR ENVC"/>
    <property type="match status" value="1"/>
</dbReference>
<dbReference type="Gene3D" id="2.70.70.10">
    <property type="entry name" value="Glucose Permease (Domain IIA)"/>
    <property type="match status" value="1"/>
</dbReference>
<dbReference type="InterPro" id="IPR011055">
    <property type="entry name" value="Dup_hybrid_motif"/>
</dbReference>
<keyword evidence="3" id="KW-1185">Reference proteome</keyword>
<dbReference type="SUPFAM" id="SSF51261">
    <property type="entry name" value="Duplicated hybrid motif"/>
    <property type="match status" value="1"/>
</dbReference>
<protein>
    <submittedName>
        <fullName evidence="2">Murein DD-endopeptidase MepM</fullName>
        <ecNumber evidence="2">3.4.24.-</ecNumber>
    </submittedName>
</protein>
<evidence type="ECO:0000313" key="2">
    <source>
        <dbReference type="EMBL" id="SMC13840.1"/>
    </source>
</evidence>
<dbReference type="AlphaFoldDB" id="A0A1X7BWH4"/>
<dbReference type="InterPro" id="IPR016047">
    <property type="entry name" value="M23ase_b-sheet_dom"/>
</dbReference>
<gene>
    <name evidence="2" type="primary">mepM_2</name>
    <name evidence="2" type="ORF">ROA7745_03700</name>
</gene>
<accession>A0A1X7BWH4</accession>
<dbReference type="EMBL" id="FWXB01000017">
    <property type="protein sequence ID" value="SMC13840.1"/>
    <property type="molecule type" value="Genomic_DNA"/>
</dbReference>
<reference evidence="2 3" key="1">
    <citation type="submission" date="2017-03" db="EMBL/GenBank/DDBJ databases">
        <authorList>
            <person name="Afonso C.L."/>
            <person name="Miller P.J."/>
            <person name="Scott M.A."/>
            <person name="Spackman E."/>
            <person name="Goraichik I."/>
            <person name="Dimitrov K.M."/>
            <person name="Suarez D.L."/>
            <person name="Swayne D.E."/>
        </authorList>
    </citation>
    <scope>NUCLEOTIDE SEQUENCE [LARGE SCALE GENOMIC DNA]</scope>
    <source>
        <strain evidence="2 3">CECT 7745</strain>
    </source>
</reference>
<dbReference type="InterPro" id="IPR050570">
    <property type="entry name" value="Cell_wall_metabolism_enzyme"/>
</dbReference>
<dbReference type="Proteomes" id="UP000193224">
    <property type="component" value="Unassembled WGS sequence"/>
</dbReference>
<dbReference type="EC" id="3.4.24.-" evidence="2"/>
<dbReference type="PANTHER" id="PTHR21666">
    <property type="entry name" value="PEPTIDASE-RELATED"/>
    <property type="match status" value="1"/>
</dbReference>
<keyword evidence="2" id="KW-0378">Hydrolase</keyword>
<feature type="domain" description="M23ase beta-sheet core" evidence="1">
    <location>
        <begin position="266"/>
        <end position="357"/>
    </location>
</feature>
<dbReference type="CDD" id="cd12797">
    <property type="entry name" value="M23_peptidase"/>
    <property type="match status" value="1"/>
</dbReference>
<evidence type="ECO:0000259" key="1">
    <source>
        <dbReference type="Pfam" id="PF01551"/>
    </source>
</evidence>
<organism evidence="2 3">
    <name type="scientific">Roseovarius aestuarii</name>
    <dbReference type="NCBI Taxonomy" id="475083"/>
    <lineage>
        <taxon>Bacteria</taxon>
        <taxon>Pseudomonadati</taxon>
        <taxon>Pseudomonadota</taxon>
        <taxon>Alphaproteobacteria</taxon>
        <taxon>Rhodobacterales</taxon>
        <taxon>Roseobacteraceae</taxon>
        <taxon>Roseovarius</taxon>
    </lineage>
</organism>
<dbReference type="GO" id="GO:0004222">
    <property type="term" value="F:metalloendopeptidase activity"/>
    <property type="evidence" value="ECO:0007669"/>
    <property type="project" value="TreeGrafter"/>
</dbReference>
<dbReference type="RefSeq" id="WP_176237743.1">
    <property type="nucleotide sequence ID" value="NZ_FWXB01000017.1"/>
</dbReference>
<name>A0A1X7BWH4_9RHOB</name>
<evidence type="ECO:0000313" key="3">
    <source>
        <dbReference type="Proteomes" id="UP000193224"/>
    </source>
</evidence>
<proteinExistence type="predicted"/>
<dbReference type="SUPFAM" id="SSF69322">
    <property type="entry name" value="Tricorn protease domain 2"/>
    <property type="match status" value="1"/>
</dbReference>
<dbReference type="Pfam" id="PF01551">
    <property type="entry name" value="Peptidase_M23"/>
    <property type="match status" value="1"/>
</dbReference>
<sequence length="767" mass="81214">MTDDILDEKLSNQTKDARTAAAGANASGVLSPAVISAEIEDILPNEGNAIVYSHAGASQSGSPGTGIMALRATIRNTSGFAIRLTEVRFDLLAESGGLLLPAGPQILFAASQIGANGVTDVFGQTDSDGPLFNAGQTRNIHVQKIQNGASQNVFFEEGTVDQVRLTFRFETGGLQEDVVVVREVRTAPNDNGTAAGSYLYPMKARDLRPGEFWSGASGTNNSHHTRDQRFAYDTGCRFVDPEGGSASGRMPGTNGAANLDFRYFARPIYAMADGVVTSVRRDSHDNLPGCRTDIPAANQVTIRHGNEVARYFHLMRWSVDPDLEVGSEVRAGQFLGLGGNSGSSTAPHLHVDVRDAATQSLRPLQFRDVYTLGVDGSDATVSNDDWLKLDGQALPAKPVGTDIDKIMLWPSRKPPRDLTRGIDSPNGNGDVAAFSTVALGPNVVVTASRMAANDRLRLFSYEIDGAEIELQSSSGNQANGVQELAATEVSNGVIAVVTRTNSGRHKIIVWERSGDGTLTRVSDSGSQASAGDLPGIASLGNGRVITAVRTQLNKLKLIAWDVSASDVTRLESSATSPEDIDRLAFAPAGASKVVSCTRNEATGKFKLRLWDVSDDGDSIDEIADSGSEGWSVDHVSVLGFGPDLIVTATNDARCSRANLTAWVVEGDSIRPLGDAGSQGDKIDSNEVMSLTDLGDRCFAVGLSDNKGKARLSVWCVEPDYGSVTLLGYSGDQMGSAPLVSAVATARDRIAVTAKVTSGKQKVIEFNH</sequence>